<organism evidence="2 4">
    <name type="scientific">Pyrenophora tritici-repentis</name>
    <dbReference type="NCBI Taxonomy" id="45151"/>
    <lineage>
        <taxon>Eukaryota</taxon>
        <taxon>Fungi</taxon>
        <taxon>Dikarya</taxon>
        <taxon>Ascomycota</taxon>
        <taxon>Pezizomycotina</taxon>
        <taxon>Dothideomycetes</taxon>
        <taxon>Pleosporomycetidae</taxon>
        <taxon>Pleosporales</taxon>
        <taxon>Pleosporineae</taxon>
        <taxon>Pleosporaceae</taxon>
        <taxon>Pyrenophora</taxon>
    </lineage>
</organism>
<keyword evidence="5" id="KW-1185">Reference proteome</keyword>
<accession>A0A5M9LPS7</accession>
<evidence type="ECO:0000313" key="3">
    <source>
        <dbReference type="EMBL" id="KAI1519746.1"/>
    </source>
</evidence>
<reference evidence="2" key="1">
    <citation type="journal article" date="2018" name="BMC Genomics">
        <title>Comparative genomics of the wheat fungal pathogen Pyrenophora tritici-repentis reveals chromosomal variations and genome plasticity.</title>
        <authorList>
            <person name="Moolhuijzen P."/>
            <person name="See P.T."/>
            <person name="Hane J.K."/>
            <person name="Shi G."/>
            <person name="Liu Z."/>
            <person name="Oliver R.P."/>
            <person name="Moffat C.S."/>
        </authorList>
    </citation>
    <scope>NUCLEOTIDE SEQUENCE [LARGE SCALE GENOMIC DNA]</scope>
    <source>
        <strain evidence="2">M4</strain>
    </source>
</reference>
<reference evidence="3" key="3">
    <citation type="journal article" date="2022" name="bioRxiv">
        <title>A global pangenome for the wheat fungal pathogen Pyrenophora tritici-repentis and prediction of effector protein structural homology.</title>
        <authorList>
            <person name="Moolhuijzen P."/>
            <person name="See P.T."/>
            <person name="Shi G."/>
            <person name="Powell H.R."/>
            <person name="Cockram J."/>
            <person name="Jorgensen L.N."/>
            <person name="Benslimane H."/>
            <person name="Strelkov S.E."/>
            <person name="Turner J."/>
            <person name="Liu Z."/>
            <person name="Moffat C.S."/>
        </authorList>
    </citation>
    <scope>NUCLEOTIDE SEQUENCE</scope>
    <source>
        <strain evidence="3">86-124</strain>
    </source>
</reference>
<keyword evidence="1" id="KW-0732">Signal</keyword>
<feature type="signal peptide" evidence="1">
    <location>
        <begin position="1"/>
        <end position="18"/>
    </location>
</feature>
<dbReference type="Proteomes" id="UP000249757">
    <property type="component" value="Unassembled WGS sequence"/>
</dbReference>
<evidence type="ECO:0000313" key="2">
    <source>
        <dbReference type="EMBL" id="KAF7575870.1"/>
    </source>
</evidence>
<dbReference type="Proteomes" id="UP000245464">
    <property type="component" value="Chromosome 1"/>
</dbReference>
<feature type="chain" id="PRO_5042723948" evidence="1">
    <location>
        <begin position="19"/>
        <end position="35"/>
    </location>
</feature>
<dbReference type="AlphaFoldDB" id="A0A5M9LPS7"/>
<evidence type="ECO:0000256" key="1">
    <source>
        <dbReference type="SAM" id="SignalP"/>
    </source>
</evidence>
<sequence length="35" mass="3715">MKTFAAILLLATTCLVAAVPQGDILARQDGPRECK</sequence>
<protein>
    <submittedName>
        <fullName evidence="2">Uncharacterized protein</fullName>
    </submittedName>
</protein>
<dbReference type="EMBL" id="NRDI02000001">
    <property type="protein sequence ID" value="KAI1519746.1"/>
    <property type="molecule type" value="Genomic_DNA"/>
</dbReference>
<evidence type="ECO:0000313" key="4">
    <source>
        <dbReference type="Proteomes" id="UP000245464"/>
    </source>
</evidence>
<reference evidence="3" key="2">
    <citation type="submission" date="2021-05" db="EMBL/GenBank/DDBJ databases">
        <authorList>
            <person name="Moolhuijzen P.M."/>
            <person name="Moffat C.S."/>
        </authorList>
    </citation>
    <scope>NUCLEOTIDE SEQUENCE</scope>
    <source>
        <strain evidence="3">86-124</strain>
    </source>
</reference>
<dbReference type="EMBL" id="NQIK02000001">
    <property type="protein sequence ID" value="KAF7575870.1"/>
    <property type="molecule type" value="Genomic_DNA"/>
</dbReference>
<reference evidence="5" key="4">
    <citation type="journal article" date="2022" name="Microb. Genom.">
        <title>A global pangenome for the wheat fungal pathogen Pyrenophora tritici-repentis and prediction of effector protein structural homology.</title>
        <authorList>
            <person name="Moolhuijzen P.M."/>
            <person name="See P.T."/>
            <person name="Shi G."/>
            <person name="Powell H.R."/>
            <person name="Cockram J."/>
            <person name="Jorgensen L.N."/>
            <person name="Benslimane H."/>
            <person name="Strelkov S.E."/>
            <person name="Turner J."/>
            <person name="Liu Z."/>
            <person name="Moffat C.S."/>
        </authorList>
    </citation>
    <scope>NUCLEOTIDE SEQUENCE [LARGE SCALE GENOMIC DNA]</scope>
</reference>
<proteinExistence type="predicted"/>
<gene>
    <name evidence="3" type="ORF">Ptr86124_000114</name>
    <name evidence="2" type="ORF">PtrM4_001100</name>
</gene>
<name>A0A5M9LPS7_9PLEO</name>
<evidence type="ECO:0000313" key="5">
    <source>
        <dbReference type="Proteomes" id="UP000249757"/>
    </source>
</evidence>
<comment type="caution">
    <text evidence="2">The sequence shown here is derived from an EMBL/GenBank/DDBJ whole genome shotgun (WGS) entry which is preliminary data.</text>
</comment>